<keyword evidence="4" id="KW-1185">Reference proteome</keyword>
<feature type="compositionally biased region" description="Low complexity" evidence="1">
    <location>
        <begin position="665"/>
        <end position="696"/>
    </location>
</feature>
<dbReference type="Proteomes" id="UP000182977">
    <property type="component" value="Chromosome I"/>
</dbReference>
<dbReference type="EMBL" id="LT629791">
    <property type="protein sequence ID" value="SDU79736.1"/>
    <property type="molecule type" value="Genomic_DNA"/>
</dbReference>
<proteinExistence type="predicted"/>
<organism evidence="3 4">
    <name type="scientific">Jiangella alkaliphila</name>
    <dbReference type="NCBI Taxonomy" id="419479"/>
    <lineage>
        <taxon>Bacteria</taxon>
        <taxon>Bacillati</taxon>
        <taxon>Actinomycetota</taxon>
        <taxon>Actinomycetes</taxon>
        <taxon>Jiangellales</taxon>
        <taxon>Jiangellaceae</taxon>
        <taxon>Jiangella</taxon>
    </lineage>
</organism>
<protein>
    <recommendedName>
        <fullName evidence="2">DUF2264 domain-containing protein</fullName>
    </recommendedName>
</protein>
<gene>
    <name evidence="3" type="ORF">SAMN04488563_6056</name>
</gene>
<accession>A0A1H2LH55</accession>
<dbReference type="PANTHER" id="PTHR35339">
    <property type="entry name" value="LINALOOL DEHYDRATASE_ISOMERASE DOMAIN-CONTAINING PROTEIN"/>
    <property type="match status" value="1"/>
</dbReference>
<dbReference type="OrthoDB" id="9813465at2"/>
<evidence type="ECO:0000313" key="4">
    <source>
        <dbReference type="Proteomes" id="UP000182977"/>
    </source>
</evidence>
<dbReference type="AlphaFoldDB" id="A0A1H2LH55"/>
<dbReference type="STRING" id="419479.SAMN04488563_6056"/>
<sequence>MTAPAAPPSPRPPTSGPPLTRADWERTADQLLLAVRPFASARHGLVHLPGSPSISGRWSDGLEGFARTFLLAAFRLRGAGGNDPHDLAAWYAEGLTAGLDPSGPERWPEFAECNQAKVEAASVAIALHETRPWLWDRLAPSVQHRLSGWLAGMVGQPMPGNNWVWFQAVTEAFNRTVGGPWQQADLDRTVEQTEQWYAGDGWYSDGLSGGAHRNFDHYNAWAMHLYPLWFCRVLGAAAPDGLLDRYRTRLTRFLDDARHLVGANGSPLVQGRSLTYRIAALAPFWTGALFAATPLPPGQTRRVANAMLRHFLDHGAVDEHGLLTPGWHHRFPNLLQVYSGPASPYWASKGFAGLLLDPSDLVWTAPEQPLPVETADFGRTLAGPGWLVAGTRSDGVVRVVNHGSDHVDPARCATDDPAYARVAYSTHVAPEMPDDPSGGPADSCVTLLDAAGRAAHRRPLTRLLVAGHVAVSRHRAHWPEDESPDPFRGPDTTYRLGPVLTTASVLRGDVEVRLVRVDPAPTPPDVAAAGPWRVRIGGWALPDPATVYTVPGRLPRAEARGAGGLWSSIGELGGLPVAEVLRRTGSNPIGTSSAVPILTSLPLRSLPAFCAAVVRLASTGLTADIVPGAAIAWPAPAGPATVTVRWPGGATDTVQLDPPSPGEDPACTTTAATPNAGSRTSSTGISGPPSTATPSR</sequence>
<dbReference type="Pfam" id="PF10022">
    <property type="entry name" value="DUF2264"/>
    <property type="match status" value="1"/>
</dbReference>
<feature type="region of interest" description="Disordered" evidence="1">
    <location>
        <begin position="1"/>
        <end position="21"/>
    </location>
</feature>
<dbReference type="InterPro" id="IPR049349">
    <property type="entry name" value="DUF2264_N"/>
</dbReference>
<dbReference type="RefSeq" id="WP_063932570.1">
    <property type="nucleotide sequence ID" value="NZ_KQ061236.1"/>
</dbReference>
<evidence type="ECO:0000256" key="1">
    <source>
        <dbReference type="SAM" id="MobiDB-lite"/>
    </source>
</evidence>
<dbReference type="InterPro" id="IPR016624">
    <property type="entry name" value="UCP014753"/>
</dbReference>
<evidence type="ECO:0000313" key="3">
    <source>
        <dbReference type="EMBL" id="SDU79736.1"/>
    </source>
</evidence>
<evidence type="ECO:0000259" key="2">
    <source>
        <dbReference type="Pfam" id="PF10022"/>
    </source>
</evidence>
<feature type="domain" description="DUF2264" evidence="2">
    <location>
        <begin position="20"/>
        <end position="370"/>
    </location>
</feature>
<name>A0A1H2LH55_9ACTN</name>
<feature type="compositionally biased region" description="Pro residues" evidence="1">
    <location>
        <begin position="1"/>
        <end position="16"/>
    </location>
</feature>
<reference evidence="4" key="1">
    <citation type="submission" date="2016-10" db="EMBL/GenBank/DDBJ databases">
        <authorList>
            <person name="Varghese N."/>
            <person name="Submissions S."/>
        </authorList>
    </citation>
    <scope>NUCLEOTIDE SEQUENCE [LARGE SCALE GENOMIC DNA]</scope>
    <source>
        <strain evidence="4">DSM 45079</strain>
    </source>
</reference>
<feature type="region of interest" description="Disordered" evidence="1">
    <location>
        <begin position="647"/>
        <end position="696"/>
    </location>
</feature>
<dbReference type="PANTHER" id="PTHR35339:SF4">
    <property type="entry name" value="LINALOOL DEHYDRATASE_ISOMERASE DOMAIN-CONTAINING PROTEIN"/>
    <property type="match status" value="1"/>
</dbReference>